<dbReference type="PROSITE" id="PS00518">
    <property type="entry name" value="ZF_RING_1"/>
    <property type="match status" value="1"/>
</dbReference>
<keyword evidence="9 14" id="KW-0863">Zinc-finger</keyword>
<dbReference type="AlphaFoldDB" id="A0AAU9K1X9"/>
<evidence type="ECO:0000256" key="8">
    <source>
        <dbReference type="ARBA" id="ARBA00022737"/>
    </source>
</evidence>
<dbReference type="InterPro" id="IPR001841">
    <property type="entry name" value="Znf_RING"/>
</dbReference>
<gene>
    <name evidence="18" type="ORF">BSTOLATCC_MIC43237</name>
</gene>
<dbReference type="InterPro" id="IPR013083">
    <property type="entry name" value="Znf_RING/FYVE/PHD"/>
</dbReference>
<keyword evidence="8" id="KW-0677">Repeat</keyword>
<dbReference type="Pfam" id="PF01485">
    <property type="entry name" value="IBR"/>
    <property type="match status" value="2"/>
</dbReference>
<protein>
    <recommendedName>
        <fullName evidence="4">RBR-type E3 ubiquitin transferase</fullName>
        <ecNumber evidence="4">2.3.2.31</ecNumber>
    </recommendedName>
</protein>
<sequence>MSNEYESIPDQNVDELFTCPICYQETMENSEIEGCRHTFCTECLKAFLADKISCAKVTQITCPNDKCGTVLKRSFLETIVPPEILEKYDKFKKREELSQNPLLKFCPEPDCEGYDVGGHKKNKLTCSICKKNFCFTCNEPWHGKERCKNKTNVEFEKYVREKNVKFCPKCGKRVEKQGGCSHMTCICGFIWCWRCGRNPFTRYHGVKCYFGNSLAEMRWIVILGMLLSPILAPISALIILVLFFSSSDANRTGKLYKYRIWLYLMLLFLSIPVEIVVMAIIIFLLIDDKWRHFSPKQIVRTLIGISATLIAIIGVCILYPLFLLMLALGPIFGLICLSLKLCSLCKMQKPEENNSNYPHDFI</sequence>
<evidence type="ECO:0000256" key="7">
    <source>
        <dbReference type="ARBA" id="ARBA00022723"/>
    </source>
</evidence>
<comment type="catalytic activity">
    <reaction evidence="1">
        <text>[E2 ubiquitin-conjugating enzyme]-S-ubiquitinyl-L-cysteine + [acceptor protein]-L-lysine = [E2 ubiquitin-conjugating enzyme]-L-cysteine + [acceptor protein]-N(6)-ubiquitinyl-L-lysine.</text>
        <dbReference type="EC" id="2.3.2.31"/>
    </reaction>
</comment>
<dbReference type="EC" id="2.3.2.31" evidence="4"/>
<dbReference type="InterPro" id="IPR018957">
    <property type="entry name" value="Znf_C3HC4_RING-type"/>
</dbReference>
<dbReference type="InterPro" id="IPR002867">
    <property type="entry name" value="IBR_dom"/>
</dbReference>
<dbReference type="InterPro" id="IPR044066">
    <property type="entry name" value="TRIAD_supradom"/>
</dbReference>
<keyword evidence="6 15" id="KW-0812">Transmembrane</keyword>
<feature type="domain" description="RING-type" evidence="16">
    <location>
        <begin position="19"/>
        <end position="66"/>
    </location>
</feature>
<reference evidence="18" key="1">
    <citation type="submission" date="2021-09" db="EMBL/GenBank/DDBJ databases">
        <authorList>
            <consortium name="AG Swart"/>
            <person name="Singh M."/>
            <person name="Singh A."/>
            <person name="Seah K."/>
            <person name="Emmerich C."/>
        </authorList>
    </citation>
    <scope>NUCLEOTIDE SEQUENCE</scope>
    <source>
        <strain evidence="18">ATCC30299</strain>
    </source>
</reference>
<evidence type="ECO:0000256" key="9">
    <source>
        <dbReference type="ARBA" id="ARBA00022771"/>
    </source>
</evidence>
<dbReference type="Proteomes" id="UP001162131">
    <property type="component" value="Unassembled WGS sequence"/>
</dbReference>
<comment type="subcellular location">
    <subcellularLocation>
        <location evidence="2">Membrane</location>
        <topology evidence="2">Single-pass membrane protein</topology>
    </subcellularLocation>
</comment>
<dbReference type="GO" id="GO:0031090">
    <property type="term" value="C:organelle membrane"/>
    <property type="evidence" value="ECO:0007669"/>
    <property type="project" value="UniProtKB-ARBA"/>
</dbReference>
<dbReference type="Pfam" id="PF00097">
    <property type="entry name" value="zf-C3HC4"/>
    <property type="match status" value="1"/>
</dbReference>
<dbReference type="FunFam" id="3.30.40.10:FF:000051">
    <property type="entry name" value="RBR-type E3 ubiquitin transferase"/>
    <property type="match status" value="1"/>
</dbReference>
<evidence type="ECO:0000256" key="12">
    <source>
        <dbReference type="ARBA" id="ARBA00022989"/>
    </source>
</evidence>
<dbReference type="PANTHER" id="PTHR11685">
    <property type="entry name" value="RBR FAMILY RING FINGER AND IBR DOMAIN-CONTAINING"/>
    <property type="match status" value="1"/>
</dbReference>
<dbReference type="PROSITE" id="PS51873">
    <property type="entry name" value="TRIAD"/>
    <property type="match status" value="1"/>
</dbReference>
<dbReference type="PROSITE" id="PS50089">
    <property type="entry name" value="ZF_RING_2"/>
    <property type="match status" value="1"/>
</dbReference>
<keyword evidence="10" id="KW-0833">Ubl conjugation pathway</keyword>
<evidence type="ECO:0000256" key="14">
    <source>
        <dbReference type="PROSITE-ProRule" id="PRU00175"/>
    </source>
</evidence>
<accession>A0AAU9K1X9</accession>
<keyword evidence="11" id="KW-0862">Zinc</keyword>
<feature type="transmembrane region" description="Helical" evidence="15">
    <location>
        <begin position="219"/>
        <end position="245"/>
    </location>
</feature>
<proteinExistence type="predicted"/>
<dbReference type="GO" id="GO:0008270">
    <property type="term" value="F:zinc ion binding"/>
    <property type="evidence" value="ECO:0007669"/>
    <property type="project" value="UniProtKB-KW"/>
</dbReference>
<feature type="transmembrane region" description="Helical" evidence="15">
    <location>
        <begin position="260"/>
        <end position="286"/>
    </location>
</feature>
<dbReference type="InterPro" id="IPR031127">
    <property type="entry name" value="E3_UB_ligase_RBR"/>
</dbReference>
<keyword evidence="12 15" id="KW-1133">Transmembrane helix</keyword>
<evidence type="ECO:0000256" key="2">
    <source>
        <dbReference type="ARBA" id="ARBA00004167"/>
    </source>
</evidence>
<organism evidence="18 19">
    <name type="scientific">Blepharisma stoltei</name>
    <dbReference type="NCBI Taxonomy" id="1481888"/>
    <lineage>
        <taxon>Eukaryota</taxon>
        <taxon>Sar</taxon>
        <taxon>Alveolata</taxon>
        <taxon>Ciliophora</taxon>
        <taxon>Postciliodesmatophora</taxon>
        <taxon>Heterotrichea</taxon>
        <taxon>Heterotrichida</taxon>
        <taxon>Blepharismidae</taxon>
        <taxon>Blepharisma</taxon>
    </lineage>
</organism>
<evidence type="ECO:0000256" key="15">
    <source>
        <dbReference type="SAM" id="Phobius"/>
    </source>
</evidence>
<keyword evidence="7" id="KW-0479">Metal-binding</keyword>
<dbReference type="GO" id="GO:0016567">
    <property type="term" value="P:protein ubiquitination"/>
    <property type="evidence" value="ECO:0007669"/>
    <property type="project" value="InterPro"/>
</dbReference>
<comment type="pathway">
    <text evidence="3">Protein modification; protein ubiquitination.</text>
</comment>
<dbReference type="SMART" id="SM00647">
    <property type="entry name" value="IBR"/>
    <property type="match status" value="2"/>
</dbReference>
<dbReference type="EMBL" id="CAJZBQ010000043">
    <property type="protein sequence ID" value="CAG9327197.1"/>
    <property type="molecule type" value="Genomic_DNA"/>
</dbReference>
<dbReference type="Gene3D" id="3.30.40.10">
    <property type="entry name" value="Zinc/RING finger domain, C3HC4 (zinc finger)"/>
    <property type="match status" value="1"/>
</dbReference>
<comment type="caution">
    <text evidence="18">The sequence shown here is derived from an EMBL/GenBank/DDBJ whole genome shotgun (WGS) entry which is preliminary data.</text>
</comment>
<dbReference type="CDD" id="cd20336">
    <property type="entry name" value="Rcat_RBR"/>
    <property type="match status" value="1"/>
</dbReference>
<evidence type="ECO:0000256" key="11">
    <source>
        <dbReference type="ARBA" id="ARBA00022833"/>
    </source>
</evidence>
<evidence type="ECO:0000259" key="16">
    <source>
        <dbReference type="PROSITE" id="PS50089"/>
    </source>
</evidence>
<evidence type="ECO:0000313" key="18">
    <source>
        <dbReference type="EMBL" id="CAG9327197.1"/>
    </source>
</evidence>
<evidence type="ECO:0000313" key="19">
    <source>
        <dbReference type="Proteomes" id="UP001162131"/>
    </source>
</evidence>
<feature type="transmembrane region" description="Helical" evidence="15">
    <location>
        <begin position="298"/>
        <end position="315"/>
    </location>
</feature>
<evidence type="ECO:0000256" key="1">
    <source>
        <dbReference type="ARBA" id="ARBA00001798"/>
    </source>
</evidence>
<dbReference type="GO" id="GO:0061630">
    <property type="term" value="F:ubiquitin protein ligase activity"/>
    <property type="evidence" value="ECO:0007669"/>
    <property type="project" value="UniProtKB-EC"/>
</dbReference>
<dbReference type="InterPro" id="IPR017907">
    <property type="entry name" value="Znf_RING_CS"/>
</dbReference>
<evidence type="ECO:0000256" key="5">
    <source>
        <dbReference type="ARBA" id="ARBA00022679"/>
    </source>
</evidence>
<keyword evidence="13 15" id="KW-0472">Membrane</keyword>
<feature type="domain" description="RING-type" evidence="17">
    <location>
        <begin position="15"/>
        <end position="216"/>
    </location>
</feature>
<keyword evidence="19" id="KW-1185">Reference proteome</keyword>
<evidence type="ECO:0000256" key="3">
    <source>
        <dbReference type="ARBA" id="ARBA00004906"/>
    </source>
</evidence>
<name>A0AAU9K1X9_9CILI</name>
<keyword evidence="5" id="KW-0808">Transferase</keyword>
<dbReference type="GO" id="GO:0005737">
    <property type="term" value="C:cytoplasm"/>
    <property type="evidence" value="ECO:0007669"/>
    <property type="project" value="UniProtKB-ARBA"/>
</dbReference>
<dbReference type="SUPFAM" id="SSF57850">
    <property type="entry name" value="RING/U-box"/>
    <property type="match status" value="3"/>
</dbReference>
<evidence type="ECO:0000256" key="13">
    <source>
        <dbReference type="ARBA" id="ARBA00023136"/>
    </source>
</evidence>
<evidence type="ECO:0000256" key="10">
    <source>
        <dbReference type="ARBA" id="ARBA00022786"/>
    </source>
</evidence>
<evidence type="ECO:0000256" key="4">
    <source>
        <dbReference type="ARBA" id="ARBA00012251"/>
    </source>
</evidence>
<evidence type="ECO:0000259" key="17">
    <source>
        <dbReference type="PROSITE" id="PS51873"/>
    </source>
</evidence>
<evidence type="ECO:0000256" key="6">
    <source>
        <dbReference type="ARBA" id="ARBA00022692"/>
    </source>
</evidence>
<dbReference type="Gene3D" id="1.20.120.1750">
    <property type="match status" value="1"/>
</dbReference>